<dbReference type="SUPFAM" id="SSF56601">
    <property type="entry name" value="beta-lactamase/transpeptidase-like"/>
    <property type="match status" value="1"/>
</dbReference>
<protein>
    <recommendedName>
        <fullName evidence="1">Beta-lactamase class A catalytic domain-containing protein</fullName>
    </recommendedName>
</protein>
<accession>A0ABM8E0Z4</accession>
<organism evidence="2 3">
    <name type="scientific">Microbacterium terricola</name>
    <dbReference type="NCBI Taxonomy" id="344163"/>
    <lineage>
        <taxon>Bacteria</taxon>
        <taxon>Bacillati</taxon>
        <taxon>Actinomycetota</taxon>
        <taxon>Actinomycetes</taxon>
        <taxon>Micrococcales</taxon>
        <taxon>Microbacteriaceae</taxon>
        <taxon>Microbacterium</taxon>
    </lineage>
</organism>
<dbReference type="PANTHER" id="PTHR35333">
    <property type="entry name" value="BETA-LACTAMASE"/>
    <property type="match status" value="1"/>
</dbReference>
<dbReference type="Gene3D" id="2.30.30.40">
    <property type="entry name" value="SH3 Domains"/>
    <property type="match status" value="1"/>
</dbReference>
<evidence type="ECO:0000313" key="3">
    <source>
        <dbReference type="Proteomes" id="UP001317779"/>
    </source>
</evidence>
<dbReference type="EMBL" id="AP027141">
    <property type="protein sequence ID" value="BDV31456.1"/>
    <property type="molecule type" value="Genomic_DNA"/>
</dbReference>
<dbReference type="Pfam" id="PF13354">
    <property type="entry name" value="Beta-lactamase2"/>
    <property type="match status" value="1"/>
</dbReference>
<dbReference type="Gene3D" id="3.40.710.10">
    <property type="entry name" value="DD-peptidase/beta-lactamase superfamily"/>
    <property type="match status" value="1"/>
</dbReference>
<feature type="domain" description="Beta-lactamase class A catalytic" evidence="1">
    <location>
        <begin position="272"/>
        <end position="464"/>
    </location>
</feature>
<evidence type="ECO:0000313" key="2">
    <source>
        <dbReference type="EMBL" id="BDV31456.1"/>
    </source>
</evidence>
<evidence type="ECO:0000259" key="1">
    <source>
        <dbReference type="Pfam" id="PF13354"/>
    </source>
</evidence>
<gene>
    <name evidence="2" type="ORF">Microterr_21160</name>
</gene>
<keyword evidence="3" id="KW-1185">Reference proteome</keyword>
<dbReference type="InterPro" id="IPR045155">
    <property type="entry name" value="Beta-lactam_cat"/>
</dbReference>
<dbReference type="InterPro" id="IPR012338">
    <property type="entry name" value="Beta-lactam/transpept-like"/>
</dbReference>
<reference evidence="2 3" key="1">
    <citation type="submission" date="2022-12" db="EMBL/GenBank/DDBJ databases">
        <title>Microbacterium terricola strain KV-448 chromosome, complete genome.</title>
        <authorList>
            <person name="Oshima T."/>
            <person name="Moriya T."/>
            <person name="Bessho Y."/>
        </authorList>
    </citation>
    <scope>NUCLEOTIDE SEQUENCE [LARGE SCALE GENOMIC DNA]</scope>
    <source>
        <strain evidence="2 3">KV-448</strain>
    </source>
</reference>
<dbReference type="PANTHER" id="PTHR35333:SF3">
    <property type="entry name" value="BETA-LACTAMASE-TYPE TRANSPEPTIDASE FOLD CONTAINING PROTEIN"/>
    <property type="match status" value="1"/>
</dbReference>
<dbReference type="InterPro" id="IPR000871">
    <property type="entry name" value="Beta-lactam_class-A"/>
</dbReference>
<dbReference type="Proteomes" id="UP001317779">
    <property type="component" value="Chromosome"/>
</dbReference>
<proteinExistence type="predicted"/>
<name>A0ABM8E0Z4_9MICO</name>
<sequence>MLYTTSTAVPSAVVTELKRLKPAKIIVVAGSGHIRSAVYTTLGGIAGVEKMTVGSRFTGSRLVLSRLPGKVDAVYLTGASLRSYPLAIAAAAATGRAALLVDGSRSAASDSTVRALKATGATRIVILGSTASVGSSFYRSLAGAGFDVVRKSSETLYGLSAAAAKQHPAGAARMIMVNPSSLADAALGGALAGATRQPMAYTVYACVQSQVQAQTAAMNAKPLPVGATYWLTAAVAANTSCTVQRPKLNASLTAAINATIANRGGKYAVTVREVSDTGQSTSIRGSSRLEPASMMKLYAAWAALRRVQTGTASLSTKLASGYTLGTCLRVMIHASDNYCHADIVHWFGIGNLNHALKRWGFSNSTYGSVPKGASVLYAGNRTTTNDLSRFVKMLRNGELGLDGKRKSYLLDLMGSQIWTSRIPSGIPAGVKQQSKPGALWISTGLLQADTAIVYGKRSTYVLSIIGYDDASKADLAAISRTVYTHFNGSFGKAKVYPAKQMVAAKSVTMRTGPGGSSAGTLKAGTAIEITDAQRIWYKFYFGSRLLWVDSRALRNR</sequence>